<feature type="domain" description="Nephrocystin 3-like N-terminal" evidence="4">
    <location>
        <begin position="209"/>
        <end position="375"/>
    </location>
</feature>
<dbReference type="CDD" id="cd00200">
    <property type="entry name" value="WD40"/>
    <property type="match status" value="3"/>
</dbReference>
<protein>
    <submittedName>
        <fullName evidence="5">WD40 repeat-like protein</fullName>
    </submittedName>
</protein>
<feature type="repeat" description="WD" evidence="3">
    <location>
        <begin position="866"/>
        <end position="907"/>
    </location>
</feature>
<dbReference type="InterPro" id="IPR020472">
    <property type="entry name" value="WD40_PAC1"/>
</dbReference>
<evidence type="ECO:0000259" key="4">
    <source>
        <dbReference type="Pfam" id="PF24883"/>
    </source>
</evidence>
<feature type="repeat" description="WD" evidence="3">
    <location>
        <begin position="1138"/>
        <end position="1179"/>
    </location>
</feature>
<dbReference type="Proteomes" id="UP000294933">
    <property type="component" value="Unassembled WGS sequence"/>
</dbReference>
<keyword evidence="1 3" id="KW-0853">WD repeat</keyword>
<dbReference type="PANTHER" id="PTHR44019:SF8">
    <property type="entry name" value="POC1 CENTRIOLAR PROTEIN HOMOLOG"/>
    <property type="match status" value="1"/>
</dbReference>
<evidence type="ECO:0000256" key="1">
    <source>
        <dbReference type="ARBA" id="ARBA00022574"/>
    </source>
</evidence>
<keyword evidence="2" id="KW-0677">Repeat</keyword>
<dbReference type="VEuPathDB" id="FungiDB:BD410DRAFT_778804"/>
<dbReference type="Pfam" id="PF00400">
    <property type="entry name" value="WD40"/>
    <property type="match status" value="14"/>
</dbReference>
<dbReference type="InterPro" id="IPR056884">
    <property type="entry name" value="NPHP3-like_N"/>
</dbReference>
<dbReference type="InterPro" id="IPR050505">
    <property type="entry name" value="WDR55/POC1"/>
</dbReference>
<dbReference type="SUPFAM" id="SSF50978">
    <property type="entry name" value="WD40 repeat-like"/>
    <property type="match status" value="2"/>
</dbReference>
<dbReference type="InterPro" id="IPR001680">
    <property type="entry name" value="WD40_rpt"/>
</dbReference>
<dbReference type="STRING" id="50990.A0A4Y7PHW0"/>
<evidence type="ECO:0000313" key="6">
    <source>
        <dbReference type="Proteomes" id="UP000294933"/>
    </source>
</evidence>
<evidence type="ECO:0000256" key="2">
    <source>
        <dbReference type="ARBA" id="ARBA00022737"/>
    </source>
</evidence>
<dbReference type="InterPro" id="IPR036322">
    <property type="entry name" value="WD40_repeat_dom_sf"/>
</dbReference>
<feature type="repeat" description="WD" evidence="3">
    <location>
        <begin position="1223"/>
        <end position="1264"/>
    </location>
</feature>
<dbReference type="EMBL" id="ML170325">
    <property type="protein sequence ID" value="TDL14571.1"/>
    <property type="molecule type" value="Genomic_DNA"/>
</dbReference>
<dbReference type="Gene3D" id="2.130.10.10">
    <property type="entry name" value="YVTN repeat-like/Quinoprotein amine dehydrogenase"/>
    <property type="match status" value="6"/>
</dbReference>
<proteinExistence type="predicted"/>
<dbReference type="PRINTS" id="PR00320">
    <property type="entry name" value="GPROTEINBRPT"/>
</dbReference>
<keyword evidence="6" id="KW-1185">Reference proteome</keyword>
<dbReference type="PROSITE" id="PS50294">
    <property type="entry name" value="WD_REPEATS_REGION"/>
    <property type="match status" value="14"/>
</dbReference>
<dbReference type="InterPro" id="IPR015943">
    <property type="entry name" value="WD40/YVTN_repeat-like_dom_sf"/>
</dbReference>
<dbReference type="InterPro" id="IPR011047">
    <property type="entry name" value="Quinoprotein_ADH-like_sf"/>
</dbReference>
<feature type="repeat" description="WD" evidence="3">
    <location>
        <begin position="1180"/>
        <end position="1221"/>
    </location>
</feature>
<feature type="repeat" description="WD" evidence="3">
    <location>
        <begin position="1266"/>
        <end position="1307"/>
    </location>
</feature>
<feature type="repeat" description="WD" evidence="3">
    <location>
        <begin position="822"/>
        <end position="853"/>
    </location>
</feature>
<name>A0A4Y7PHW0_9AGAM</name>
<feature type="repeat" description="WD" evidence="3">
    <location>
        <begin position="1308"/>
        <end position="1349"/>
    </location>
</feature>
<sequence length="1464" mass="162509">MALAEGTYRIRNFRSKYHVVLPRERGDLVACDGHFTEGDTWRVICRISERNQFQIQNCALEKYSASCDAPRVQDEANVCAREKGTEWIINEEGYGKPLEDRSLSTYTISSTNGAYWLFKTDASNAEVIVRRQEPNGSNWWIFEPVEPGYHFSPNVPCKYVPSQVVGGTGGMTLDPRQYTFTPDERELLKSLMPVAKAYYDPAKVCMEGTRTKILKDLYDWATNTSRSESMLWLHGLAGAGKSSIAASVAHHFNRENILAASFFCKRDDPDCRDPRQLIMTVLHSLAHSWKPFGKALAAALCDKPDFANASILQLKNDFIVKPLDKISHLQMKTPFVIVVDALDECGSDMSRNQVLDSLYQASQSCRMLRVIVTSRPYTDISNWFTTSQLSDCVTWPLMSNDEITHEDILTFTKKCFAGLVAHTVYAKNINQTMEKLAQSACGLFIWVQTAYEFVSGHYDVEGTLKVLLSGESPAEAMDQLYKLYKTILIECVKKGESNAKVFQQILGLIVSARAPLSINSIIAFLPTDINLYTIERVIESMQSVLYVDKNNKNVIRVCHPSFADYLTNKGKCALDFYINEKERNAAIAQKCLNIMTNKLKFNICNLESSYVLNEDVNNLDEKIDKNISVDLQYSCLYWASHLYDSSADKLNAAAILSLLKKFLCGCHLLFWLETLSLLDHMGVAIESLSEISQENQVNHVLRKSGKYIHHSLVQAAVDAYRFVRAFFKVISLSTPHLYISALTFAPSEALVAKNLKYFSNTIVLTKEQQKRWSPCVLVMSRHIDCVSSVSFSPDGQTIVSGSHDGTIQMWNASTGAPVGGPLYGHIGYVKSVAFSPDGQHIVSGSNDKLETLYISNIHTCTTVTILKDHTSSINSVAYSSNGKFIASGSSDKIVRIWNATTGILVGKPFIGHTNAVTSVAFSPDGSYIVSGSHDHTLRIWNIQTCMEKCLEGHTKCVTSVAFSPDNTKIVSGSSDETICIWNMQTCKIIGKPLKGHKDVVSSVAFSPNGMWLASGSWDKTLRIWSVKSGTLVGIFKGHTQWVQSVAFSPDSHWIVSGSYDCTVRIWDATMLDHKKEKNRSKLFPSISDFKLSQYPAVHTKIILSVAFSPCNNYIVSGSADSLLRLWNAETGASVGKPYEGHTNWVISVAFSPDGKKIISGSYDRTICIWDAYKNKLIKQAKGHTHYVTSVAFSPNGEYIASGSIDMTVCIWHALTGEPAKKPFRGHTNRVTSVAFSYDSQLIASGSMDKAICIWNVQTGALVGPPLRNHNGGIYSVAFSPDGSKIVSGSEDNTVHIWDVQTEAQINKLIGHKASVRSVAFSPDGNWIASGSFDSTVHIWNAHTGAPVGKPLVGHSFEVESVTFSLDGSKLVSGSWGRTILVWDIQVRELCQLIPLELLPCSTQLGRKVDSDGWVRQGEGNLLLWVPVEYRKNILYGAKEPVTFDCSQFVHGTDWQKVYTSNVHM</sequence>
<evidence type="ECO:0000256" key="3">
    <source>
        <dbReference type="PROSITE-ProRule" id="PRU00221"/>
    </source>
</evidence>
<dbReference type="SMART" id="SM00320">
    <property type="entry name" value="WD40"/>
    <property type="match status" value="14"/>
</dbReference>
<dbReference type="InterPro" id="IPR019775">
    <property type="entry name" value="WD40_repeat_CS"/>
</dbReference>
<dbReference type="SUPFAM" id="SSF52540">
    <property type="entry name" value="P-loop containing nucleoside triphosphate hydrolases"/>
    <property type="match status" value="1"/>
</dbReference>
<feature type="repeat" description="WD" evidence="3">
    <location>
        <begin position="993"/>
        <end position="1034"/>
    </location>
</feature>
<accession>A0A4Y7PHW0</accession>
<dbReference type="InterPro" id="IPR027417">
    <property type="entry name" value="P-loop_NTPase"/>
</dbReference>
<dbReference type="PROSITE" id="PS50082">
    <property type="entry name" value="WD_REPEATS_2"/>
    <property type="match status" value="14"/>
</dbReference>
<feature type="repeat" description="WD" evidence="3">
    <location>
        <begin position="1035"/>
        <end position="1067"/>
    </location>
</feature>
<dbReference type="OrthoDB" id="538223at2759"/>
<feature type="repeat" description="WD" evidence="3">
    <location>
        <begin position="950"/>
        <end position="991"/>
    </location>
</feature>
<dbReference type="Pfam" id="PF24883">
    <property type="entry name" value="NPHP3_N"/>
    <property type="match status" value="1"/>
</dbReference>
<feature type="repeat" description="WD" evidence="3">
    <location>
        <begin position="1351"/>
        <end position="1385"/>
    </location>
</feature>
<dbReference type="SUPFAM" id="SSF50998">
    <property type="entry name" value="Quinoprotein alcohol dehydrogenase-like"/>
    <property type="match status" value="1"/>
</dbReference>
<gene>
    <name evidence="5" type="ORF">BD410DRAFT_778804</name>
</gene>
<reference evidence="5 6" key="1">
    <citation type="submission" date="2018-06" db="EMBL/GenBank/DDBJ databases">
        <title>A transcriptomic atlas of mushroom development highlights an independent origin of complex multicellularity.</title>
        <authorList>
            <consortium name="DOE Joint Genome Institute"/>
            <person name="Krizsan K."/>
            <person name="Almasi E."/>
            <person name="Merenyi Z."/>
            <person name="Sahu N."/>
            <person name="Viragh M."/>
            <person name="Koszo T."/>
            <person name="Mondo S."/>
            <person name="Kiss B."/>
            <person name="Balint B."/>
            <person name="Kues U."/>
            <person name="Barry K."/>
            <person name="Hegedus J.C."/>
            <person name="Henrissat B."/>
            <person name="Johnson J."/>
            <person name="Lipzen A."/>
            <person name="Ohm R."/>
            <person name="Nagy I."/>
            <person name="Pangilinan J."/>
            <person name="Yan J."/>
            <person name="Xiong Y."/>
            <person name="Grigoriev I.V."/>
            <person name="Hibbett D.S."/>
            <person name="Nagy L.G."/>
        </authorList>
    </citation>
    <scope>NUCLEOTIDE SEQUENCE [LARGE SCALE GENOMIC DNA]</scope>
    <source>
        <strain evidence="5 6">SZMC22713</strain>
    </source>
</reference>
<dbReference type="PROSITE" id="PS00678">
    <property type="entry name" value="WD_REPEATS_1"/>
    <property type="match status" value="8"/>
</dbReference>
<dbReference type="PANTHER" id="PTHR44019">
    <property type="entry name" value="WD REPEAT-CONTAINING PROTEIN 55"/>
    <property type="match status" value="1"/>
</dbReference>
<organism evidence="5 6">
    <name type="scientific">Rickenella mellea</name>
    <dbReference type="NCBI Taxonomy" id="50990"/>
    <lineage>
        <taxon>Eukaryota</taxon>
        <taxon>Fungi</taxon>
        <taxon>Dikarya</taxon>
        <taxon>Basidiomycota</taxon>
        <taxon>Agaricomycotina</taxon>
        <taxon>Agaricomycetes</taxon>
        <taxon>Hymenochaetales</taxon>
        <taxon>Rickenellaceae</taxon>
        <taxon>Rickenella</taxon>
    </lineage>
</organism>
<feature type="repeat" description="WD" evidence="3">
    <location>
        <begin position="909"/>
        <end position="944"/>
    </location>
</feature>
<dbReference type="Gene3D" id="3.40.50.300">
    <property type="entry name" value="P-loop containing nucleotide triphosphate hydrolases"/>
    <property type="match status" value="1"/>
</dbReference>
<feature type="repeat" description="WD" evidence="3">
    <location>
        <begin position="779"/>
        <end position="820"/>
    </location>
</feature>
<evidence type="ECO:0000313" key="5">
    <source>
        <dbReference type="EMBL" id="TDL14571.1"/>
    </source>
</evidence>
<feature type="repeat" description="WD" evidence="3">
    <location>
        <begin position="1095"/>
        <end position="1136"/>
    </location>
</feature>